<feature type="coiled-coil region" evidence="1">
    <location>
        <begin position="54"/>
        <end position="81"/>
    </location>
</feature>
<dbReference type="AlphaFoldDB" id="A0A8H3DBJ7"/>
<evidence type="ECO:0000313" key="3">
    <source>
        <dbReference type="Proteomes" id="UP000663850"/>
    </source>
</evidence>
<gene>
    <name evidence="2" type="ORF">RDB_LOCUS115689</name>
</gene>
<name>A0A8H3DBJ7_9AGAM</name>
<keyword evidence="1" id="KW-0175">Coiled coil</keyword>
<proteinExistence type="predicted"/>
<sequence>MNRNETSLQRLWKFERLSDLTGDSFKSNPDLTSVTKDKVITRLTEQLEQKDIQLAVQDRIIQEQRRELAQKEQEVSRVNGELNNALISLARRNEFVGLAANPTISENRVQNEILTLREKVDRLESLMNKWSDEGNNRPNNVS</sequence>
<evidence type="ECO:0000256" key="1">
    <source>
        <dbReference type="SAM" id="Coils"/>
    </source>
</evidence>
<organism evidence="2 3">
    <name type="scientific">Rhizoctonia solani</name>
    <dbReference type="NCBI Taxonomy" id="456999"/>
    <lineage>
        <taxon>Eukaryota</taxon>
        <taxon>Fungi</taxon>
        <taxon>Dikarya</taxon>
        <taxon>Basidiomycota</taxon>
        <taxon>Agaricomycotina</taxon>
        <taxon>Agaricomycetes</taxon>
        <taxon>Cantharellales</taxon>
        <taxon>Ceratobasidiaceae</taxon>
        <taxon>Rhizoctonia</taxon>
    </lineage>
</organism>
<feature type="coiled-coil region" evidence="1">
    <location>
        <begin position="106"/>
        <end position="133"/>
    </location>
</feature>
<protein>
    <submittedName>
        <fullName evidence="2">Uncharacterized protein</fullName>
    </submittedName>
</protein>
<comment type="caution">
    <text evidence="2">The sequence shown here is derived from an EMBL/GenBank/DDBJ whole genome shotgun (WGS) entry which is preliminary data.</text>
</comment>
<evidence type="ECO:0000313" key="2">
    <source>
        <dbReference type="EMBL" id="CAE6519139.1"/>
    </source>
</evidence>
<accession>A0A8H3DBJ7</accession>
<dbReference type="Proteomes" id="UP000663850">
    <property type="component" value="Unassembled WGS sequence"/>
</dbReference>
<dbReference type="EMBL" id="CAJMWZ010006280">
    <property type="protein sequence ID" value="CAE6519139.1"/>
    <property type="molecule type" value="Genomic_DNA"/>
</dbReference>
<reference evidence="2" key="1">
    <citation type="submission" date="2021-01" db="EMBL/GenBank/DDBJ databases">
        <authorList>
            <person name="Kaushik A."/>
        </authorList>
    </citation>
    <scope>NUCLEOTIDE SEQUENCE</scope>
    <source>
        <strain evidence="2">Type strain: AG8-Rh-89/</strain>
    </source>
</reference>